<evidence type="ECO:0000256" key="1">
    <source>
        <dbReference type="SAM" id="MobiDB-lite"/>
    </source>
</evidence>
<feature type="compositionally biased region" description="Pro residues" evidence="1">
    <location>
        <begin position="50"/>
        <end position="63"/>
    </location>
</feature>
<reference evidence="2" key="1">
    <citation type="submission" date="2024-10" db="EMBL/GenBank/DDBJ databases">
        <authorList>
            <person name="Ryan C."/>
        </authorList>
    </citation>
    <scope>NUCLEOTIDE SEQUENCE [LARGE SCALE GENOMIC DNA]</scope>
</reference>
<feature type="region of interest" description="Disordered" evidence="1">
    <location>
        <begin position="46"/>
        <end position="95"/>
    </location>
</feature>
<dbReference type="EMBL" id="OZ075128">
    <property type="protein sequence ID" value="CAL4956635.1"/>
    <property type="molecule type" value="Genomic_DNA"/>
</dbReference>
<accession>A0ABC8ZA66</accession>
<proteinExistence type="predicted"/>
<evidence type="ECO:0000313" key="3">
    <source>
        <dbReference type="Proteomes" id="UP001497457"/>
    </source>
</evidence>
<evidence type="ECO:0000313" key="2">
    <source>
        <dbReference type="EMBL" id="CAL4956635.1"/>
    </source>
</evidence>
<sequence>MATMSELRSGRLAAAAAAVVLLATMISMGTEATPIRKMGNELLRFGSPIPIIPTDPMPPPPRTPSRHRQATDSPPGHEINKQGGMAAPEAAPSGVSEALSVVLGAEPN</sequence>
<name>A0ABC8ZA66_9POAL</name>
<dbReference type="AlphaFoldDB" id="A0ABC8ZA66"/>
<dbReference type="Proteomes" id="UP001497457">
    <property type="component" value="Chromosome 18b"/>
</dbReference>
<keyword evidence="3" id="KW-1185">Reference proteome</keyword>
<protein>
    <submittedName>
        <fullName evidence="2">Uncharacterized protein</fullName>
    </submittedName>
</protein>
<organism evidence="2 3">
    <name type="scientific">Urochloa decumbens</name>
    <dbReference type="NCBI Taxonomy" id="240449"/>
    <lineage>
        <taxon>Eukaryota</taxon>
        <taxon>Viridiplantae</taxon>
        <taxon>Streptophyta</taxon>
        <taxon>Embryophyta</taxon>
        <taxon>Tracheophyta</taxon>
        <taxon>Spermatophyta</taxon>
        <taxon>Magnoliopsida</taxon>
        <taxon>Liliopsida</taxon>
        <taxon>Poales</taxon>
        <taxon>Poaceae</taxon>
        <taxon>PACMAD clade</taxon>
        <taxon>Panicoideae</taxon>
        <taxon>Panicodae</taxon>
        <taxon>Paniceae</taxon>
        <taxon>Melinidinae</taxon>
        <taxon>Urochloa</taxon>
    </lineage>
</organism>
<gene>
    <name evidence="2" type="ORF">URODEC1_LOCUS42089</name>
</gene>